<protein>
    <submittedName>
        <fullName evidence="2">Uncharacterized protein</fullName>
    </submittedName>
</protein>
<feature type="region of interest" description="Disordered" evidence="1">
    <location>
        <begin position="233"/>
        <end position="341"/>
    </location>
</feature>
<dbReference type="HOGENOM" id="CLU_384506_0_0_1"/>
<keyword evidence="3" id="KW-1185">Reference proteome</keyword>
<feature type="compositionally biased region" description="Low complexity" evidence="1">
    <location>
        <begin position="415"/>
        <end position="424"/>
    </location>
</feature>
<feature type="region of interest" description="Disordered" evidence="1">
    <location>
        <begin position="699"/>
        <end position="719"/>
    </location>
</feature>
<feature type="compositionally biased region" description="Basic and acidic residues" evidence="1">
    <location>
        <begin position="331"/>
        <end position="341"/>
    </location>
</feature>
<feature type="region of interest" description="Disordered" evidence="1">
    <location>
        <begin position="391"/>
        <end position="437"/>
    </location>
</feature>
<name>S3D980_GLAL2</name>
<evidence type="ECO:0000313" key="2">
    <source>
        <dbReference type="EMBL" id="EPE28556.1"/>
    </source>
</evidence>
<organism evidence="2 3">
    <name type="scientific">Glarea lozoyensis (strain ATCC 20868 / MF5171)</name>
    <dbReference type="NCBI Taxonomy" id="1116229"/>
    <lineage>
        <taxon>Eukaryota</taxon>
        <taxon>Fungi</taxon>
        <taxon>Dikarya</taxon>
        <taxon>Ascomycota</taxon>
        <taxon>Pezizomycotina</taxon>
        <taxon>Leotiomycetes</taxon>
        <taxon>Helotiales</taxon>
        <taxon>Helotiaceae</taxon>
        <taxon>Glarea</taxon>
    </lineage>
</organism>
<feature type="compositionally biased region" description="Basic and acidic residues" evidence="1">
    <location>
        <begin position="291"/>
        <end position="311"/>
    </location>
</feature>
<dbReference type="OrthoDB" id="10415751at2759"/>
<sequence>MNTRANTYETRSASERDDEFCPALRGYPKSSLIHRAQVDIKWLYCKYNFNKSTWERENKATGTADFEIPSGINDKAIYVPPETWIASNAGVANLYSTRHSNVEYVTSEELERVISGKGARCLPEMEPPKETMVHKPRRCRRGLEAQKASKAQPATTVPTLGVSCKTNRPILSAPSNNQKGSTTESGLQLGTRGNDGKLEVNSDSITYIKKDSEEPPPKKQYKEFVFINLDSSSDEDNISTSLQGSKNKSSRKRKDNTIIGPRLSRLLKDNRTGVDKILHQNAGENSNDSKASLKPDHSNVTRHQDQVRRAPNESQPRVKRSLSINAPSNHKHPELSDRERPNTASHLTAIIADVSRAQDNLLKFAKRLKTLNEIPGREIVGELGRLAETLPLGSESASSKKEPNEEPIEVDMYGSPVSSHVPNSHVEDLENGGHQQSVGEDASAHILSNTDVHQEADQRAYENRKARHEEPHYCPAFPTWGIRFADRAKPQTVVEMVRNATHSRHMWELRHGIPQSALPTLPSTFDKNAIYVPPDDWINEPHTGRQAFRAENSEGEIVMTWEELKAVLVKPSAPRTMQLPRLDANGQVETWETRRDAPKPPYFCTFLPASLPAKGYQHKKEIERVCDLFDRYNTCRKAWEKVRGITNYVVYKLPKGVDPAARYVPSLEWIHAGGTKDRAREKFLTAKEYSKLVTNEELVRAREEEESSRLSGSRKRKAE</sequence>
<dbReference type="Proteomes" id="UP000016922">
    <property type="component" value="Unassembled WGS sequence"/>
</dbReference>
<dbReference type="RefSeq" id="XP_008084464.1">
    <property type="nucleotide sequence ID" value="XM_008086273.1"/>
</dbReference>
<evidence type="ECO:0000256" key="1">
    <source>
        <dbReference type="SAM" id="MobiDB-lite"/>
    </source>
</evidence>
<feature type="compositionally biased region" description="Basic and acidic residues" evidence="1">
    <location>
        <begin position="266"/>
        <end position="278"/>
    </location>
</feature>
<dbReference type="EMBL" id="KE145368">
    <property type="protein sequence ID" value="EPE28556.1"/>
    <property type="molecule type" value="Genomic_DNA"/>
</dbReference>
<dbReference type="AlphaFoldDB" id="S3D980"/>
<accession>S3D980</accession>
<feature type="compositionally biased region" description="Polar residues" evidence="1">
    <location>
        <begin position="173"/>
        <end position="188"/>
    </location>
</feature>
<reference evidence="2 3" key="1">
    <citation type="journal article" date="2013" name="BMC Genomics">
        <title>Genomics-driven discovery of the pneumocandin biosynthetic gene cluster in the fungus Glarea lozoyensis.</title>
        <authorList>
            <person name="Chen L."/>
            <person name="Yue Q."/>
            <person name="Zhang X."/>
            <person name="Xiang M."/>
            <person name="Wang C."/>
            <person name="Li S."/>
            <person name="Che Y."/>
            <person name="Ortiz-Lopez F.J."/>
            <person name="Bills G.F."/>
            <person name="Liu X."/>
            <person name="An Z."/>
        </authorList>
    </citation>
    <scope>NUCLEOTIDE SEQUENCE [LARGE SCALE GENOMIC DNA]</scope>
    <source>
        <strain evidence="3">ATCC 20868 / MF5171</strain>
    </source>
</reference>
<feature type="region of interest" description="Disordered" evidence="1">
    <location>
        <begin position="142"/>
        <end position="199"/>
    </location>
</feature>
<dbReference type="KEGG" id="glz:GLAREA_09677"/>
<evidence type="ECO:0000313" key="3">
    <source>
        <dbReference type="Proteomes" id="UP000016922"/>
    </source>
</evidence>
<proteinExistence type="predicted"/>
<dbReference type="GeneID" id="19468724"/>
<gene>
    <name evidence="2" type="ORF">GLAREA_09677</name>
</gene>